<dbReference type="GO" id="GO:0009636">
    <property type="term" value="P:response to toxic substance"/>
    <property type="evidence" value="ECO:0007669"/>
    <property type="project" value="UniProtKB-KW"/>
</dbReference>
<dbReference type="PANTHER" id="PTHR42747">
    <property type="entry name" value="NITRONATE MONOOXYGENASE-RELATED"/>
    <property type="match status" value="1"/>
</dbReference>
<keyword evidence="14" id="KW-1185">Reference proteome</keyword>
<comment type="caution">
    <text evidence="13">The sequence shown here is derived from an EMBL/GenBank/DDBJ whole genome shotgun (WGS) entry which is preliminary data.</text>
</comment>
<reference evidence="13 14" key="1">
    <citation type="submission" date="2015-03" db="EMBL/GenBank/DDBJ databases">
        <authorList>
            <person name="Lepp D."/>
            <person name="Hassan Y.I."/>
            <person name="Li X.-Z."/>
            <person name="Zhou T."/>
        </authorList>
    </citation>
    <scope>NUCLEOTIDE SEQUENCE [LARGE SCALE GENOMIC DNA]</scope>
    <source>
        <strain evidence="13 14">E84</strain>
    </source>
</reference>
<evidence type="ECO:0000256" key="3">
    <source>
        <dbReference type="ARBA" id="ARBA00022575"/>
    </source>
</evidence>
<dbReference type="GO" id="GO:0018580">
    <property type="term" value="F:nitronate monooxygenase activity"/>
    <property type="evidence" value="ECO:0007669"/>
    <property type="project" value="InterPro"/>
</dbReference>
<evidence type="ECO:0000256" key="6">
    <source>
        <dbReference type="ARBA" id="ARBA00022741"/>
    </source>
</evidence>
<dbReference type="InterPro" id="IPR004136">
    <property type="entry name" value="NMO"/>
</dbReference>
<keyword evidence="8" id="KW-0503">Monooxygenase</keyword>
<dbReference type="GO" id="GO:0000166">
    <property type="term" value="F:nucleotide binding"/>
    <property type="evidence" value="ECO:0007669"/>
    <property type="project" value="UniProtKB-KW"/>
</dbReference>
<feature type="chain" id="PRO_5002494175" description="Nitronate monooxygenase" evidence="12">
    <location>
        <begin position="28"/>
        <end position="349"/>
    </location>
</feature>
<dbReference type="PATRIC" id="fig|1293439.3.peg.1999"/>
<proteinExistence type="inferred from homology"/>
<dbReference type="Pfam" id="PF03060">
    <property type="entry name" value="NMO"/>
    <property type="match status" value="1"/>
</dbReference>
<evidence type="ECO:0000256" key="12">
    <source>
        <dbReference type="SAM" id="SignalP"/>
    </source>
</evidence>
<keyword evidence="5" id="KW-0288">FMN</keyword>
<comment type="cofactor">
    <cofactor evidence="1">
        <name>FMN</name>
        <dbReference type="ChEBI" id="CHEBI:58210"/>
    </cofactor>
</comment>
<keyword evidence="3" id="KW-0216">Detoxification</keyword>
<gene>
    <name evidence="13" type="ORF">WH87_11995</name>
</gene>
<dbReference type="RefSeq" id="WP_046137525.1">
    <property type="nucleotide sequence ID" value="NZ_LANJ01000019.1"/>
</dbReference>
<dbReference type="PANTHER" id="PTHR42747:SF3">
    <property type="entry name" value="NITRONATE MONOOXYGENASE-RELATED"/>
    <property type="match status" value="1"/>
</dbReference>
<dbReference type="Gene3D" id="3.20.20.70">
    <property type="entry name" value="Aldolase class I"/>
    <property type="match status" value="1"/>
</dbReference>
<dbReference type="GO" id="GO:0051213">
    <property type="term" value="F:dioxygenase activity"/>
    <property type="evidence" value="ECO:0007669"/>
    <property type="project" value="UniProtKB-KW"/>
</dbReference>
<evidence type="ECO:0000256" key="5">
    <source>
        <dbReference type="ARBA" id="ARBA00022643"/>
    </source>
</evidence>
<dbReference type="OrthoDB" id="9778912at2"/>
<evidence type="ECO:0000256" key="7">
    <source>
        <dbReference type="ARBA" id="ARBA00023002"/>
    </source>
</evidence>
<dbReference type="InterPro" id="IPR013785">
    <property type="entry name" value="Aldolase_TIM"/>
</dbReference>
<comment type="catalytic activity">
    <reaction evidence="10">
        <text>3 propionate 3-nitronate + 3 O2 + H2O = 3 3-oxopropanoate + 2 nitrate + nitrite + H2O2 + 3 H(+)</text>
        <dbReference type="Rhea" id="RHEA:57332"/>
        <dbReference type="ChEBI" id="CHEBI:15377"/>
        <dbReference type="ChEBI" id="CHEBI:15378"/>
        <dbReference type="ChEBI" id="CHEBI:15379"/>
        <dbReference type="ChEBI" id="CHEBI:16240"/>
        <dbReference type="ChEBI" id="CHEBI:16301"/>
        <dbReference type="ChEBI" id="CHEBI:17632"/>
        <dbReference type="ChEBI" id="CHEBI:33190"/>
        <dbReference type="ChEBI" id="CHEBI:136067"/>
    </reaction>
</comment>
<dbReference type="FunFam" id="3.20.20.70:FF:000154">
    <property type="entry name" value="Probable nitronate monooxygenase"/>
    <property type="match status" value="1"/>
</dbReference>
<evidence type="ECO:0000256" key="8">
    <source>
        <dbReference type="ARBA" id="ARBA00023033"/>
    </source>
</evidence>
<evidence type="ECO:0000256" key="11">
    <source>
        <dbReference type="ARBA" id="ARBA00067136"/>
    </source>
</evidence>
<comment type="similarity">
    <text evidence="2">Belongs to the nitronate monooxygenase family. NMO class I subfamily.</text>
</comment>
<sequence>MTLLERIGIALPIIQAPMAGVSTPAMAASVSNAGALGSIGIGATDSDGARAMIAETRQLTGRAFNVNVFVHATELADPARETAWLDDLAPLFSAYQASPPTHLRTIYKSFADDRAMQDLLVDLAPPVVSFHFGLPDAAVISRLKDVGCVLLATATNLAEARAIEVAGIDAIVAQGYEAGGHRGMFDPHARDEQLGALALVRLLTDTTRLPVIAAGGLMDGRDIRAALDAGAVAAQLGTAFVLSPESSADAFYRAAMARADTTVMTTAISGRPARCVVNRFTAWGAQTRLVAPDYPRTYDAGKALNQAAKAAGEGGYGAQWSGTGVGRAEALPAAEIVARLAAQLNANSD</sequence>
<evidence type="ECO:0000313" key="14">
    <source>
        <dbReference type="Proteomes" id="UP000033411"/>
    </source>
</evidence>
<keyword evidence="7" id="KW-0560">Oxidoreductase</keyword>
<keyword evidence="13" id="KW-0223">Dioxygenase</keyword>
<evidence type="ECO:0000256" key="9">
    <source>
        <dbReference type="ARBA" id="ARBA00031155"/>
    </source>
</evidence>
<evidence type="ECO:0000256" key="4">
    <source>
        <dbReference type="ARBA" id="ARBA00022630"/>
    </source>
</evidence>
<dbReference type="AlphaFoldDB" id="A0A0F5Q8L1"/>
<evidence type="ECO:0000256" key="1">
    <source>
        <dbReference type="ARBA" id="ARBA00001917"/>
    </source>
</evidence>
<evidence type="ECO:0000313" key="13">
    <source>
        <dbReference type="EMBL" id="KKC37275.1"/>
    </source>
</evidence>
<evidence type="ECO:0000256" key="10">
    <source>
        <dbReference type="ARBA" id="ARBA00049401"/>
    </source>
</evidence>
<dbReference type="SUPFAM" id="SSF51412">
    <property type="entry name" value="Inosine monophosphate dehydrogenase (IMPDH)"/>
    <property type="match status" value="1"/>
</dbReference>
<name>A0A0F5Q8L1_9HYPH</name>
<keyword evidence="12" id="KW-0732">Signal</keyword>
<dbReference type="STRING" id="1293439.WH87_11995"/>
<keyword evidence="6" id="KW-0547">Nucleotide-binding</keyword>
<feature type="signal peptide" evidence="12">
    <location>
        <begin position="1"/>
        <end position="27"/>
    </location>
</feature>
<protein>
    <recommendedName>
        <fullName evidence="11">Nitronate monooxygenase</fullName>
    </recommendedName>
    <alternativeName>
        <fullName evidence="9">Propionate 3-nitronate monooxygenase</fullName>
    </alternativeName>
</protein>
<dbReference type="Proteomes" id="UP000033411">
    <property type="component" value="Unassembled WGS sequence"/>
</dbReference>
<dbReference type="CDD" id="cd04730">
    <property type="entry name" value="NPD_like"/>
    <property type="match status" value="1"/>
</dbReference>
<evidence type="ECO:0000256" key="2">
    <source>
        <dbReference type="ARBA" id="ARBA00009881"/>
    </source>
</evidence>
<organism evidence="13 14">
    <name type="scientific">Devosia epidermidihirudinis</name>
    <dbReference type="NCBI Taxonomy" id="1293439"/>
    <lineage>
        <taxon>Bacteria</taxon>
        <taxon>Pseudomonadati</taxon>
        <taxon>Pseudomonadota</taxon>
        <taxon>Alphaproteobacteria</taxon>
        <taxon>Hyphomicrobiales</taxon>
        <taxon>Devosiaceae</taxon>
        <taxon>Devosia</taxon>
    </lineage>
</organism>
<dbReference type="EMBL" id="LANJ01000019">
    <property type="protein sequence ID" value="KKC37275.1"/>
    <property type="molecule type" value="Genomic_DNA"/>
</dbReference>
<accession>A0A0F5Q8L1</accession>
<keyword evidence="4" id="KW-0285">Flavoprotein</keyword>